<dbReference type="PANTHER" id="PTHR33048:SF55">
    <property type="entry name" value="INTEGRAL MEMBRANE PROTEIN"/>
    <property type="match status" value="1"/>
</dbReference>
<feature type="transmembrane region" description="Helical" evidence="7">
    <location>
        <begin position="111"/>
        <end position="135"/>
    </location>
</feature>
<proteinExistence type="inferred from homology"/>
<evidence type="ECO:0000256" key="7">
    <source>
        <dbReference type="SAM" id="Phobius"/>
    </source>
</evidence>
<feature type="transmembrane region" description="Helical" evidence="7">
    <location>
        <begin position="16"/>
        <end position="36"/>
    </location>
</feature>
<dbReference type="AlphaFoldDB" id="A0A162MUA8"/>
<evidence type="ECO:0000256" key="4">
    <source>
        <dbReference type="ARBA" id="ARBA00023136"/>
    </source>
</evidence>
<dbReference type="PANTHER" id="PTHR33048">
    <property type="entry name" value="PTH11-LIKE INTEGRAL MEMBRANE PROTEIN (AFU_ORTHOLOGUE AFUA_5G11245)"/>
    <property type="match status" value="1"/>
</dbReference>
<feature type="region of interest" description="Disordered" evidence="6">
    <location>
        <begin position="290"/>
        <end position="323"/>
    </location>
</feature>
<feature type="transmembrane region" description="Helical" evidence="7">
    <location>
        <begin position="232"/>
        <end position="251"/>
    </location>
</feature>
<dbReference type="OrthoDB" id="3934549at2759"/>
<keyword evidence="2 7" id="KW-0812">Transmembrane</keyword>
<comment type="caution">
    <text evidence="9">The sequence shown here is derived from an EMBL/GenBank/DDBJ whole genome shotgun (WGS) entry which is preliminary data.</text>
</comment>
<accession>A0A162MUA8</accession>
<evidence type="ECO:0000256" key="1">
    <source>
        <dbReference type="ARBA" id="ARBA00004141"/>
    </source>
</evidence>
<keyword evidence="10" id="KW-1185">Reference proteome</keyword>
<keyword evidence="3 7" id="KW-1133">Transmembrane helix</keyword>
<feature type="region of interest" description="Disordered" evidence="6">
    <location>
        <begin position="420"/>
        <end position="441"/>
    </location>
</feature>
<organism evidence="9 10">
    <name type="scientific">Niveomyces insectorum RCEF 264</name>
    <dbReference type="NCBI Taxonomy" id="1081102"/>
    <lineage>
        <taxon>Eukaryota</taxon>
        <taxon>Fungi</taxon>
        <taxon>Dikarya</taxon>
        <taxon>Ascomycota</taxon>
        <taxon>Pezizomycotina</taxon>
        <taxon>Sordariomycetes</taxon>
        <taxon>Hypocreomycetidae</taxon>
        <taxon>Hypocreales</taxon>
        <taxon>Cordycipitaceae</taxon>
        <taxon>Niveomyces</taxon>
    </lineage>
</organism>
<comment type="similarity">
    <text evidence="5">Belongs to the SAT4 family.</text>
</comment>
<feature type="transmembrane region" description="Helical" evidence="7">
    <location>
        <begin position="81"/>
        <end position="99"/>
    </location>
</feature>
<evidence type="ECO:0000256" key="2">
    <source>
        <dbReference type="ARBA" id="ARBA00022692"/>
    </source>
</evidence>
<evidence type="ECO:0000313" key="10">
    <source>
        <dbReference type="Proteomes" id="UP000076874"/>
    </source>
</evidence>
<feature type="domain" description="Rhodopsin" evidence="8">
    <location>
        <begin position="42"/>
        <end position="257"/>
    </location>
</feature>
<dbReference type="Proteomes" id="UP000076874">
    <property type="component" value="Unassembled WGS sequence"/>
</dbReference>
<comment type="subcellular location">
    <subcellularLocation>
        <location evidence="1">Membrane</location>
        <topology evidence="1">Multi-pass membrane protein</topology>
    </subcellularLocation>
</comment>
<gene>
    <name evidence="9" type="ORF">SPI_01646</name>
</gene>
<feature type="transmembrane region" description="Helical" evidence="7">
    <location>
        <begin position="192"/>
        <end position="212"/>
    </location>
</feature>
<dbReference type="InterPro" id="IPR052337">
    <property type="entry name" value="SAT4-like"/>
</dbReference>
<dbReference type="Pfam" id="PF20684">
    <property type="entry name" value="Fung_rhodopsin"/>
    <property type="match status" value="1"/>
</dbReference>
<evidence type="ECO:0000313" key="9">
    <source>
        <dbReference type="EMBL" id="OAA67070.1"/>
    </source>
</evidence>
<evidence type="ECO:0000256" key="6">
    <source>
        <dbReference type="SAM" id="MobiDB-lite"/>
    </source>
</evidence>
<evidence type="ECO:0000256" key="5">
    <source>
        <dbReference type="ARBA" id="ARBA00038359"/>
    </source>
</evidence>
<keyword evidence="4 7" id="KW-0472">Membrane</keyword>
<reference evidence="9 10" key="1">
    <citation type="journal article" date="2016" name="Genome Biol. Evol.">
        <title>Divergent and convergent evolution of fungal pathogenicity.</title>
        <authorList>
            <person name="Shang Y."/>
            <person name="Xiao G."/>
            <person name="Zheng P."/>
            <person name="Cen K."/>
            <person name="Zhan S."/>
            <person name="Wang C."/>
        </authorList>
    </citation>
    <scope>NUCLEOTIDE SEQUENCE [LARGE SCALE GENOMIC DNA]</scope>
    <source>
        <strain evidence="9 10">RCEF 264</strain>
    </source>
</reference>
<protein>
    <recommendedName>
        <fullName evidence="8">Rhodopsin domain-containing protein</fullName>
    </recommendedName>
</protein>
<dbReference type="InterPro" id="IPR049326">
    <property type="entry name" value="Rhodopsin_dom_fungi"/>
</dbReference>
<dbReference type="EMBL" id="AZHD01000002">
    <property type="protein sequence ID" value="OAA67070.1"/>
    <property type="molecule type" value="Genomic_DNA"/>
</dbReference>
<feature type="compositionally biased region" description="Gly residues" evidence="6">
    <location>
        <begin position="304"/>
        <end position="313"/>
    </location>
</feature>
<evidence type="ECO:0000259" key="8">
    <source>
        <dbReference type="Pfam" id="PF20684"/>
    </source>
</evidence>
<feature type="transmembrane region" description="Helical" evidence="7">
    <location>
        <begin position="43"/>
        <end position="61"/>
    </location>
</feature>
<evidence type="ECO:0000256" key="3">
    <source>
        <dbReference type="ARBA" id="ARBA00022989"/>
    </source>
</evidence>
<dbReference type="STRING" id="1081102.A0A162MUA8"/>
<feature type="transmembrane region" description="Helical" evidence="7">
    <location>
        <begin position="155"/>
        <end position="180"/>
    </location>
</feature>
<sequence>MAFGFLIIPPGPTSGLQTFALFINFFFPALALTVVTARAAGRLVAHQFGLVIKTNFIGIHLSQVPPHDPTQSLIWTYAVEILYNPILALVKSSVLVFLLRLFGQRTGVRRFIIGLNTINLVQMTGVFFAVLFQCLPIDFNWDKSIKGGHCVEQRILFTATGAFNIFTDIVVLALPLYILVGLKIPRRTKIGLIFIFLLGFLVTISSVARLIILVQGQFNLVVLKDPTFNIGFVTSAIETNLALITASVPALRPFLRRRNHGGWLPTFGRSRQPDTELARNTTYMSRASTLTVAAAKKPPSSPGRGSGQRGGRTGSRRTGRRDIRIQTERALRSQSPRSSEEEAMTNDGIVRISDLQREIDGLTRELTAVSGGGFTSFLDTDPAGSLADRYYDEGADPVSEYRGERNFNEERLSRYGDRRFGVITPKSMPPQWPGNPDGQPF</sequence>
<dbReference type="GO" id="GO:0016020">
    <property type="term" value="C:membrane"/>
    <property type="evidence" value="ECO:0007669"/>
    <property type="project" value="UniProtKB-SubCell"/>
</dbReference>
<name>A0A162MUA8_9HYPO</name>